<evidence type="ECO:0000256" key="4">
    <source>
        <dbReference type="ARBA" id="ARBA00023002"/>
    </source>
</evidence>
<keyword evidence="3" id="KW-0479">Metal-binding</keyword>
<dbReference type="PANTHER" id="PTHR46300">
    <property type="entry name" value="P450, PUTATIVE (EUROFUNG)-RELATED-RELATED"/>
    <property type="match status" value="1"/>
</dbReference>
<dbReference type="GO" id="GO:0016705">
    <property type="term" value="F:oxidoreductase activity, acting on paired donors, with incorporation or reduction of molecular oxygen"/>
    <property type="evidence" value="ECO:0007669"/>
    <property type="project" value="InterPro"/>
</dbReference>
<dbReference type="InterPro" id="IPR036396">
    <property type="entry name" value="Cyt_P450_sf"/>
</dbReference>
<dbReference type="EMBL" id="NAJM01000001">
    <property type="protein sequence ID" value="RVX75803.1"/>
    <property type="molecule type" value="Genomic_DNA"/>
</dbReference>
<comment type="caution">
    <text evidence="8">The sequence shown here is derived from an EMBL/GenBank/DDBJ whole genome shotgun (WGS) entry which is preliminary data.</text>
</comment>
<dbReference type="Proteomes" id="UP000288859">
    <property type="component" value="Unassembled WGS sequence"/>
</dbReference>
<dbReference type="AlphaFoldDB" id="A0A438NJA1"/>
<dbReference type="PRINTS" id="PR00463">
    <property type="entry name" value="EP450I"/>
</dbReference>
<dbReference type="InterPro" id="IPR001128">
    <property type="entry name" value="Cyt_P450"/>
</dbReference>
<dbReference type="InterPro" id="IPR002401">
    <property type="entry name" value="Cyt_P450_E_grp-I"/>
</dbReference>
<dbReference type="SUPFAM" id="SSF48264">
    <property type="entry name" value="Cytochrome P450"/>
    <property type="match status" value="1"/>
</dbReference>
<dbReference type="OrthoDB" id="1103324at2759"/>
<evidence type="ECO:0000256" key="6">
    <source>
        <dbReference type="ARBA" id="ARBA00023033"/>
    </source>
</evidence>
<organism evidence="8 9">
    <name type="scientific">Exophiala mesophila</name>
    <name type="common">Black yeast-like fungus</name>
    <dbReference type="NCBI Taxonomy" id="212818"/>
    <lineage>
        <taxon>Eukaryota</taxon>
        <taxon>Fungi</taxon>
        <taxon>Dikarya</taxon>
        <taxon>Ascomycota</taxon>
        <taxon>Pezizomycotina</taxon>
        <taxon>Eurotiomycetes</taxon>
        <taxon>Chaetothyriomycetidae</taxon>
        <taxon>Chaetothyriales</taxon>
        <taxon>Herpotrichiellaceae</taxon>
        <taxon>Exophiala</taxon>
    </lineage>
</organism>
<protein>
    <submittedName>
        <fullName evidence="8">Uncharacterized protein</fullName>
    </submittedName>
</protein>
<evidence type="ECO:0000256" key="2">
    <source>
        <dbReference type="ARBA" id="ARBA00010617"/>
    </source>
</evidence>
<evidence type="ECO:0000256" key="3">
    <source>
        <dbReference type="ARBA" id="ARBA00022723"/>
    </source>
</evidence>
<keyword evidence="4" id="KW-0560">Oxidoreductase</keyword>
<dbReference type="GO" id="GO:0005506">
    <property type="term" value="F:iron ion binding"/>
    <property type="evidence" value="ECO:0007669"/>
    <property type="project" value="InterPro"/>
</dbReference>
<dbReference type="Pfam" id="PF00067">
    <property type="entry name" value="p450"/>
    <property type="match status" value="1"/>
</dbReference>
<dbReference type="GO" id="GO:0020037">
    <property type="term" value="F:heme binding"/>
    <property type="evidence" value="ECO:0007669"/>
    <property type="project" value="InterPro"/>
</dbReference>
<dbReference type="InterPro" id="IPR050364">
    <property type="entry name" value="Cytochrome_P450_fung"/>
</dbReference>
<evidence type="ECO:0000256" key="5">
    <source>
        <dbReference type="ARBA" id="ARBA00023004"/>
    </source>
</evidence>
<dbReference type="VEuPathDB" id="FungiDB:PV10_01424"/>
<sequence length="439" mass="50900">MLSTLTIAVLLLVLLGAWKLLRMGRRDSRLPPGPPTVPVLGNAHQIPLTGLGKKFHEWAKEYGNIYSLKVFDSTMIVLADRRAIYELLDKKGSIYSERPYLAVPTFMSRGHHMTFEQTTPAWREKRSVITRNLNPKNLDEKHFRVQEAESIVFMNNLLKHPDKSFDYARLYASSVASTLSWGFRAADFDSFFYKRFYDFVDQWLEAIEPGANPPVDQAPWLWYLPGSWKKRAYHVRGLMDTTWSEAREMVQKRREAGDIRDSIIDQKISEYDKKGWPMSQYAFNNLFGELLEAGADTTANMLLTIILAVTKFPEVQIKAREQLDAVCGTDRTPLFSDFEKLPYINCIIKEALRWRPTSDLGIPHRLSQDDWFNGMFFPKDSTVWLAAWAIHQNDNEYSDPDQFNPDRFQNHRKLANDYAVGPDWETRDKFTSCTPSYIQ</sequence>
<comment type="cofactor">
    <cofactor evidence="1">
        <name>heme</name>
        <dbReference type="ChEBI" id="CHEBI:30413"/>
    </cofactor>
</comment>
<evidence type="ECO:0000256" key="1">
    <source>
        <dbReference type="ARBA" id="ARBA00001971"/>
    </source>
</evidence>
<dbReference type="Gene3D" id="1.10.630.10">
    <property type="entry name" value="Cytochrome P450"/>
    <property type="match status" value="1"/>
</dbReference>
<evidence type="ECO:0000256" key="7">
    <source>
        <dbReference type="SAM" id="SignalP"/>
    </source>
</evidence>
<keyword evidence="7" id="KW-0732">Signal</keyword>
<gene>
    <name evidence="8" type="ORF">B0A52_00159</name>
</gene>
<feature type="chain" id="PRO_5019586439" evidence="7">
    <location>
        <begin position="18"/>
        <end position="439"/>
    </location>
</feature>
<accession>A0A438NJA1</accession>
<dbReference type="PANTHER" id="PTHR46300:SF2">
    <property type="entry name" value="CYTOCHROME P450 MONOOXYGENASE ALNH-RELATED"/>
    <property type="match status" value="1"/>
</dbReference>
<evidence type="ECO:0000313" key="9">
    <source>
        <dbReference type="Proteomes" id="UP000288859"/>
    </source>
</evidence>
<name>A0A438NJA1_EXOME</name>
<keyword evidence="5" id="KW-0408">Iron</keyword>
<evidence type="ECO:0000313" key="8">
    <source>
        <dbReference type="EMBL" id="RVX75803.1"/>
    </source>
</evidence>
<proteinExistence type="inferred from homology"/>
<comment type="similarity">
    <text evidence="2">Belongs to the cytochrome P450 family.</text>
</comment>
<dbReference type="GO" id="GO:0004497">
    <property type="term" value="F:monooxygenase activity"/>
    <property type="evidence" value="ECO:0007669"/>
    <property type="project" value="UniProtKB-KW"/>
</dbReference>
<keyword evidence="6" id="KW-0503">Monooxygenase</keyword>
<reference evidence="8 9" key="1">
    <citation type="submission" date="2017-03" db="EMBL/GenBank/DDBJ databases">
        <title>Genomes of endolithic fungi from Antarctica.</title>
        <authorList>
            <person name="Coleine C."/>
            <person name="Masonjones S."/>
            <person name="Stajich J.E."/>
        </authorList>
    </citation>
    <scope>NUCLEOTIDE SEQUENCE [LARGE SCALE GENOMIC DNA]</scope>
    <source>
        <strain evidence="8 9">CCFEE 6314</strain>
    </source>
</reference>
<feature type="signal peptide" evidence="7">
    <location>
        <begin position="1"/>
        <end position="17"/>
    </location>
</feature>